<organism evidence="6 7">
    <name type="scientific">Piptocephalis cylindrospora</name>
    <dbReference type="NCBI Taxonomy" id="1907219"/>
    <lineage>
        <taxon>Eukaryota</taxon>
        <taxon>Fungi</taxon>
        <taxon>Fungi incertae sedis</taxon>
        <taxon>Zoopagomycota</taxon>
        <taxon>Zoopagomycotina</taxon>
        <taxon>Zoopagomycetes</taxon>
        <taxon>Zoopagales</taxon>
        <taxon>Piptocephalidaceae</taxon>
        <taxon>Piptocephalis</taxon>
    </lineage>
</organism>
<feature type="region of interest" description="Disordered" evidence="4">
    <location>
        <begin position="201"/>
        <end position="259"/>
    </location>
</feature>
<feature type="compositionally biased region" description="Low complexity" evidence="4">
    <location>
        <begin position="1"/>
        <end position="15"/>
    </location>
</feature>
<evidence type="ECO:0000256" key="3">
    <source>
        <dbReference type="ARBA" id="ARBA00022833"/>
    </source>
</evidence>
<dbReference type="OrthoDB" id="5795902at2759"/>
<evidence type="ECO:0000256" key="4">
    <source>
        <dbReference type="SAM" id="MobiDB-lite"/>
    </source>
</evidence>
<feature type="compositionally biased region" description="Basic and acidic residues" evidence="4">
    <location>
        <begin position="231"/>
        <end position="245"/>
    </location>
</feature>
<dbReference type="PANTHER" id="PTHR13513:SF9">
    <property type="entry name" value="E3 UBIQUITIN-PROTEIN LIGASE UBR7-RELATED"/>
    <property type="match status" value="1"/>
</dbReference>
<dbReference type="GO" id="GO:0008270">
    <property type="term" value="F:zinc ion binding"/>
    <property type="evidence" value="ECO:0007669"/>
    <property type="project" value="UniProtKB-KW"/>
</dbReference>
<dbReference type="InterPro" id="IPR011011">
    <property type="entry name" value="Znf_FYVE_PHD"/>
</dbReference>
<keyword evidence="1" id="KW-0479">Metal-binding</keyword>
<dbReference type="AlphaFoldDB" id="A0A4P9Y1X0"/>
<reference evidence="7" key="1">
    <citation type="journal article" date="2018" name="Nat. Microbiol.">
        <title>Leveraging single-cell genomics to expand the fungal tree of life.</title>
        <authorList>
            <person name="Ahrendt S.R."/>
            <person name="Quandt C.A."/>
            <person name="Ciobanu D."/>
            <person name="Clum A."/>
            <person name="Salamov A."/>
            <person name="Andreopoulos B."/>
            <person name="Cheng J.F."/>
            <person name="Woyke T."/>
            <person name="Pelin A."/>
            <person name="Henrissat B."/>
            <person name="Reynolds N.K."/>
            <person name="Benny G.L."/>
            <person name="Smith M.E."/>
            <person name="James T.Y."/>
            <person name="Grigoriev I.V."/>
        </authorList>
    </citation>
    <scope>NUCLEOTIDE SEQUENCE [LARGE SCALE GENOMIC DNA]</scope>
</reference>
<dbReference type="InterPro" id="IPR003126">
    <property type="entry name" value="Znf_UBR"/>
</dbReference>
<keyword evidence="7" id="KW-1185">Reference proteome</keyword>
<evidence type="ECO:0000259" key="5">
    <source>
        <dbReference type="SMART" id="SM00396"/>
    </source>
</evidence>
<protein>
    <recommendedName>
        <fullName evidence="5">UBR-type domain-containing protein</fullName>
    </recommendedName>
</protein>
<dbReference type="PANTHER" id="PTHR13513">
    <property type="entry name" value="E3 UBIQUITIN-PROTEIN LIGASE UBR7"/>
    <property type="match status" value="1"/>
</dbReference>
<dbReference type="InterPro" id="IPR040204">
    <property type="entry name" value="UBR7"/>
</dbReference>
<dbReference type="Gene3D" id="3.30.40.10">
    <property type="entry name" value="Zinc/RING finger domain, C3HC4 (zinc finger)"/>
    <property type="match status" value="1"/>
</dbReference>
<evidence type="ECO:0000256" key="1">
    <source>
        <dbReference type="ARBA" id="ARBA00022723"/>
    </source>
</evidence>
<proteinExistence type="predicted"/>
<feature type="region of interest" description="Disordered" evidence="4">
    <location>
        <begin position="1"/>
        <end position="22"/>
    </location>
</feature>
<dbReference type="SUPFAM" id="SSF57903">
    <property type="entry name" value="FYVE/PHD zinc finger"/>
    <property type="match status" value="1"/>
</dbReference>
<evidence type="ECO:0000256" key="2">
    <source>
        <dbReference type="ARBA" id="ARBA00022771"/>
    </source>
</evidence>
<gene>
    <name evidence="6" type="ORF">BJ684DRAFT_20930</name>
</gene>
<evidence type="ECO:0000313" key="7">
    <source>
        <dbReference type="Proteomes" id="UP000267251"/>
    </source>
</evidence>
<evidence type="ECO:0000313" key="6">
    <source>
        <dbReference type="EMBL" id="RKP12542.1"/>
    </source>
</evidence>
<name>A0A4P9Y1X0_9FUNG</name>
<sequence length="382" mass="43119">MWILHSKSASSSSPSETNFPDDTVTAEGYLEEQERLEHLAARTLPYRFDACSRALVEPGSRTRQTLYVCLRHVPTGEEKTGRIMCYACSISCHADCELVELFTKRGIGCDCGAGRMSNTCSLVQIPDATWAEENARKNRYNHNAQGLFCWCNETYDPEVEASPMYQCIVCEDWFHDRCIKEELGQDTKLVTPFIGELEEEEVGENRECKESDEVSQTKASAPATDEGEGVSVEHLEERKRSGENLEKEDDQESGSKRVKMTSTAKEFLKEEKGDGIIKSLFLVENWKELVVNPHQWDDGELSFLLADETVYLPEKETDSETSLFRIGMNKLPSMPRETSLTGLEASEIKAFLSPFAEDGRVVTADDVRDFFAAKLRAKSVRR</sequence>
<dbReference type="Proteomes" id="UP000267251">
    <property type="component" value="Unassembled WGS sequence"/>
</dbReference>
<dbReference type="Pfam" id="PF02207">
    <property type="entry name" value="zf-UBR"/>
    <property type="match status" value="1"/>
</dbReference>
<dbReference type="GO" id="GO:0061630">
    <property type="term" value="F:ubiquitin protein ligase activity"/>
    <property type="evidence" value="ECO:0007669"/>
    <property type="project" value="InterPro"/>
</dbReference>
<dbReference type="SMART" id="SM00396">
    <property type="entry name" value="ZnF_UBR1"/>
    <property type="match status" value="1"/>
</dbReference>
<keyword evidence="3" id="KW-0862">Zinc</keyword>
<dbReference type="InterPro" id="IPR013083">
    <property type="entry name" value="Znf_RING/FYVE/PHD"/>
</dbReference>
<accession>A0A4P9Y1X0</accession>
<feature type="compositionally biased region" description="Basic and acidic residues" evidence="4">
    <location>
        <begin position="203"/>
        <end position="212"/>
    </location>
</feature>
<keyword evidence="2" id="KW-0863">Zinc-finger</keyword>
<dbReference type="EMBL" id="KZ988295">
    <property type="protein sequence ID" value="RKP12542.1"/>
    <property type="molecule type" value="Genomic_DNA"/>
</dbReference>
<feature type="domain" description="UBR-type" evidence="5">
    <location>
        <begin position="49"/>
        <end position="124"/>
    </location>
</feature>
<dbReference type="GO" id="GO:0005737">
    <property type="term" value="C:cytoplasm"/>
    <property type="evidence" value="ECO:0007669"/>
    <property type="project" value="TreeGrafter"/>
</dbReference>